<dbReference type="AlphaFoldDB" id="A0AAD1Y5H2"/>
<name>A0AAD1Y5H2_EUPCR</name>
<feature type="compositionally biased region" description="Basic and acidic residues" evidence="1">
    <location>
        <begin position="329"/>
        <end position="351"/>
    </location>
</feature>
<organism evidence="2 3">
    <name type="scientific">Euplotes crassus</name>
    <dbReference type="NCBI Taxonomy" id="5936"/>
    <lineage>
        <taxon>Eukaryota</taxon>
        <taxon>Sar</taxon>
        <taxon>Alveolata</taxon>
        <taxon>Ciliophora</taxon>
        <taxon>Intramacronucleata</taxon>
        <taxon>Spirotrichea</taxon>
        <taxon>Hypotrichia</taxon>
        <taxon>Euplotida</taxon>
        <taxon>Euplotidae</taxon>
        <taxon>Moneuplotes</taxon>
    </lineage>
</organism>
<proteinExistence type="predicted"/>
<feature type="region of interest" description="Disordered" evidence="1">
    <location>
        <begin position="750"/>
        <end position="771"/>
    </location>
</feature>
<feature type="compositionally biased region" description="Basic and acidic residues" evidence="1">
    <location>
        <begin position="471"/>
        <end position="504"/>
    </location>
</feature>
<feature type="region of interest" description="Disordered" evidence="1">
    <location>
        <begin position="310"/>
        <end position="366"/>
    </location>
</feature>
<feature type="compositionally biased region" description="Polar residues" evidence="1">
    <location>
        <begin position="505"/>
        <end position="515"/>
    </location>
</feature>
<feature type="compositionally biased region" description="Low complexity" evidence="1">
    <location>
        <begin position="758"/>
        <end position="767"/>
    </location>
</feature>
<evidence type="ECO:0000313" key="3">
    <source>
        <dbReference type="Proteomes" id="UP001295684"/>
    </source>
</evidence>
<comment type="caution">
    <text evidence="2">The sequence shown here is derived from an EMBL/GenBank/DDBJ whole genome shotgun (WGS) entry which is preliminary data.</text>
</comment>
<dbReference type="EMBL" id="CAMPGE010026975">
    <property type="protein sequence ID" value="CAI2384640.1"/>
    <property type="molecule type" value="Genomic_DNA"/>
</dbReference>
<sequence length="778" mass="89897">MAYLLKDHLKLLIKCDILIALEEIKKEDVFLKRGIDFSDTQTHFNPKQSPKSKLNTDLINRTGDRLVTFSEIMIWTTKNNVTKCLPILQFIYEELPIMDNKGRKSLEQYVSKITTQLVNCYDDYRREIQEAYLIRILLKNSLNLIQLGEHSDKVLTQRITEREGKKMRYKLVISNCKVIQVNSPHHNEDREDTKAYFLDIYLENKNILTGDYSAPDHKTGDIPFDTMFEIRTSLVSGYIEFKVLSTWCHDIKQRDFLSKKNVEELLQFSDTESNDHMIERNSNQNQLNMLFHHKQEEVNKQYKISDHVSNPFEQYTGKGKMNENSHSLRKADHNQSYETNEKSSIDQEPPLKNKLNRQMPKGHGVSHDDIKISIEEEKHAPSVSLTSKSLTKLSLSDPVVRQNSLLSLVKSPIKEAVEEDEASRIETPSQVTNPLQLMKTEKISSSNASKIINKAEGSGHQEDSDASPIHEGGEETKNIEKDPENIPCKYDDTDPQNIKEEEKSSPNLRNSNIVRNLNSEEPLTPMIQLHKRRTSEETDDHGFSHLMDDKAAKNIKRNQDEDIQETVSNLAMAGQLNPHFFGTCKMDIFSEVYSKVLEKHRNQQDSLIDQKSDSSSSINKFVFKVCEKLSLLQDDCQELEKPPEDQYEFEVTMEYELIEPFKTEEGKIITDPEVPVIKRCSIFEKNLDKLTENIEKHEYYMEALYEPFPMIEYDVNNFNINYTKIGKEEQEFDCDIGCISQIFRAPSNVGRGMRSSQEDVNASSSSSDKSRRCKCNIL</sequence>
<feature type="region of interest" description="Disordered" evidence="1">
    <location>
        <begin position="455"/>
        <end position="515"/>
    </location>
</feature>
<accession>A0AAD1Y5H2</accession>
<evidence type="ECO:0000256" key="1">
    <source>
        <dbReference type="SAM" id="MobiDB-lite"/>
    </source>
</evidence>
<evidence type="ECO:0000313" key="2">
    <source>
        <dbReference type="EMBL" id="CAI2384640.1"/>
    </source>
</evidence>
<gene>
    <name evidence="2" type="ORF">ECRASSUSDP1_LOCUS26174</name>
</gene>
<reference evidence="2" key="1">
    <citation type="submission" date="2023-07" db="EMBL/GenBank/DDBJ databases">
        <authorList>
            <consortium name="AG Swart"/>
            <person name="Singh M."/>
            <person name="Singh A."/>
            <person name="Seah K."/>
            <person name="Emmerich C."/>
        </authorList>
    </citation>
    <scope>NUCLEOTIDE SEQUENCE</scope>
    <source>
        <strain evidence="2">DP1</strain>
    </source>
</reference>
<keyword evidence="3" id="KW-1185">Reference proteome</keyword>
<dbReference type="Proteomes" id="UP001295684">
    <property type="component" value="Unassembled WGS sequence"/>
</dbReference>
<protein>
    <submittedName>
        <fullName evidence="2">Uncharacterized protein</fullName>
    </submittedName>
</protein>